<keyword evidence="2" id="KW-1185">Reference proteome</keyword>
<feature type="non-terminal residue" evidence="1">
    <location>
        <position position="1"/>
    </location>
</feature>
<dbReference type="Proteomes" id="UP000237000">
    <property type="component" value="Unassembled WGS sequence"/>
</dbReference>
<evidence type="ECO:0000313" key="1">
    <source>
        <dbReference type="EMBL" id="PON85641.1"/>
    </source>
</evidence>
<proteinExistence type="predicted"/>
<accession>A0A2P5EJC4</accession>
<reference evidence="2" key="1">
    <citation type="submission" date="2016-06" db="EMBL/GenBank/DDBJ databases">
        <title>Parallel loss of symbiosis genes in relatives of nitrogen-fixing non-legume Parasponia.</title>
        <authorList>
            <person name="Van Velzen R."/>
            <person name="Holmer R."/>
            <person name="Bu F."/>
            <person name="Rutten L."/>
            <person name="Van Zeijl A."/>
            <person name="Liu W."/>
            <person name="Santuari L."/>
            <person name="Cao Q."/>
            <person name="Sharma T."/>
            <person name="Shen D."/>
            <person name="Roswanjaya Y."/>
            <person name="Wardhani T."/>
            <person name="Kalhor M.S."/>
            <person name="Jansen J."/>
            <person name="Van den Hoogen J."/>
            <person name="Gungor B."/>
            <person name="Hartog M."/>
            <person name="Hontelez J."/>
            <person name="Verver J."/>
            <person name="Yang W.-C."/>
            <person name="Schijlen E."/>
            <person name="Repin R."/>
            <person name="Schilthuizen M."/>
            <person name="Schranz E."/>
            <person name="Heidstra R."/>
            <person name="Miyata K."/>
            <person name="Fedorova E."/>
            <person name="Kohlen W."/>
            <person name="Bisseling T."/>
            <person name="Smit S."/>
            <person name="Geurts R."/>
        </authorList>
    </citation>
    <scope>NUCLEOTIDE SEQUENCE [LARGE SCALE GENOMIC DNA]</scope>
    <source>
        <strain evidence="2">cv. RG33-2</strain>
    </source>
</reference>
<gene>
    <name evidence="1" type="ORF">TorRG33x02_184970</name>
</gene>
<dbReference type="EMBL" id="JXTC01000144">
    <property type="protein sequence ID" value="PON85641.1"/>
    <property type="molecule type" value="Genomic_DNA"/>
</dbReference>
<dbReference type="OrthoDB" id="10322432at2759"/>
<name>A0A2P5EJC4_TREOI</name>
<protein>
    <submittedName>
        <fullName evidence="1">Uncharacterized protein</fullName>
    </submittedName>
</protein>
<sequence>TEAKAFLKLWSPRCPNHSPVSTFFYQLLTSLSFVPEINHSRALTNSGSSIQGFFMR</sequence>
<evidence type="ECO:0000313" key="2">
    <source>
        <dbReference type="Proteomes" id="UP000237000"/>
    </source>
</evidence>
<comment type="caution">
    <text evidence="1">The sequence shown here is derived from an EMBL/GenBank/DDBJ whole genome shotgun (WGS) entry which is preliminary data.</text>
</comment>
<organism evidence="1 2">
    <name type="scientific">Trema orientale</name>
    <name type="common">Charcoal tree</name>
    <name type="synonym">Celtis orientalis</name>
    <dbReference type="NCBI Taxonomy" id="63057"/>
    <lineage>
        <taxon>Eukaryota</taxon>
        <taxon>Viridiplantae</taxon>
        <taxon>Streptophyta</taxon>
        <taxon>Embryophyta</taxon>
        <taxon>Tracheophyta</taxon>
        <taxon>Spermatophyta</taxon>
        <taxon>Magnoliopsida</taxon>
        <taxon>eudicotyledons</taxon>
        <taxon>Gunneridae</taxon>
        <taxon>Pentapetalae</taxon>
        <taxon>rosids</taxon>
        <taxon>fabids</taxon>
        <taxon>Rosales</taxon>
        <taxon>Cannabaceae</taxon>
        <taxon>Trema</taxon>
    </lineage>
</organism>
<dbReference type="AlphaFoldDB" id="A0A2P5EJC4"/>
<dbReference type="InParanoid" id="A0A2P5EJC4"/>